<dbReference type="InterPro" id="IPR032675">
    <property type="entry name" value="LRR_dom_sf"/>
</dbReference>
<dbReference type="Pfam" id="PF00560">
    <property type="entry name" value="LRR_1"/>
    <property type="match status" value="6"/>
</dbReference>
<keyword evidence="6" id="KW-0732">Signal</keyword>
<reference evidence="13 14" key="1">
    <citation type="journal article" date="2016" name="G3 (Bethesda)">
        <title>First Draft Assembly and Annotation of the Genome of a California Endemic Oak Quercus lobata Nee (Fagaceae).</title>
        <authorList>
            <person name="Sork V.L."/>
            <person name="Fitz-Gibbon S.T."/>
            <person name="Puiu D."/>
            <person name="Crepeau M."/>
            <person name="Gugger P.F."/>
            <person name="Sherman R."/>
            <person name="Stevens K."/>
            <person name="Langley C.H."/>
            <person name="Pellegrini M."/>
            <person name="Salzberg S.L."/>
        </authorList>
    </citation>
    <scope>NUCLEOTIDE SEQUENCE [LARGE SCALE GENOMIC DNA]</scope>
    <source>
        <strain evidence="13 14">cv. SW786</strain>
    </source>
</reference>
<dbReference type="FunFam" id="3.80.10.10:FF:000213">
    <property type="entry name" value="Tyrosine-sulfated glycopeptide receptor 1"/>
    <property type="match status" value="1"/>
</dbReference>
<keyword evidence="8 12" id="KW-1133">Transmembrane helix</keyword>
<evidence type="ECO:0000256" key="11">
    <source>
        <dbReference type="ARBA" id="ARBA00023180"/>
    </source>
</evidence>
<reference evidence="13" key="2">
    <citation type="submission" date="2021-01" db="UniProtKB">
        <authorList>
            <consortium name="EnsemblPlants"/>
        </authorList>
    </citation>
    <scope>IDENTIFICATION</scope>
</reference>
<dbReference type="EMBL" id="LRBV02000005">
    <property type="status" value="NOT_ANNOTATED_CDS"/>
    <property type="molecule type" value="Genomic_DNA"/>
</dbReference>
<evidence type="ECO:0000256" key="7">
    <source>
        <dbReference type="ARBA" id="ARBA00022737"/>
    </source>
</evidence>
<dbReference type="PRINTS" id="PR00019">
    <property type="entry name" value="LEURICHRPT"/>
</dbReference>
<evidence type="ECO:0000256" key="5">
    <source>
        <dbReference type="ARBA" id="ARBA00022692"/>
    </source>
</evidence>
<feature type="transmembrane region" description="Helical" evidence="12">
    <location>
        <begin position="729"/>
        <end position="747"/>
    </location>
</feature>
<dbReference type="InterPro" id="IPR001611">
    <property type="entry name" value="Leu-rich_rpt"/>
</dbReference>
<evidence type="ECO:0000256" key="3">
    <source>
        <dbReference type="ARBA" id="ARBA00022475"/>
    </source>
</evidence>
<evidence type="ECO:0000256" key="10">
    <source>
        <dbReference type="ARBA" id="ARBA00023170"/>
    </source>
</evidence>
<evidence type="ECO:0000256" key="2">
    <source>
        <dbReference type="ARBA" id="ARBA00009592"/>
    </source>
</evidence>
<dbReference type="OMA" id="CSELMIM"/>
<keyword evidence="14" id="KW-1185">Reference proteome</keyword>
<keyword evidence="5 12" id="KW-0812">Transmembrane</keyword>
<dbReference type="FunFam" id="3.80.10.10:FF:000095">
    <property type="entry name" value="LRR receptor-like serine/threonine-protein kinase GSO1"/>
    <property type="match status" value="1"/>
</dbReference>
<comment type="similarity">
    <text evidence="2">Belongs to the RLP family.</text>
</comment>
<name>A0A7N2LT71_QUELO</name>
<evidence type="ECO:0000313" key="13">
    <source>
        <dbReference type="EnsemblPlants" id="QL05p085400:mrna"/>
    </source>
</evidence>
<feature type="transmembrane region" description="Helical" evidence="12">
    <location>
        <begin position="691"/>
        <end position="714"/>
    </location>
</feature>
<dbReference type="SUPFAM" id="SSF52047">
    <property type="entry name" value="RNI-like"/>
    <property type="match status" value="1"/>
</dbReference>
<keyword evidence="10" id="KW-0675">Receptor</keyword>
<dbReference type="Pfam" id="PF13855">
    <property type="entry name" value="LRR_8"/>
    <property type="match status" value="4"/>
</dbReference>
<evidence type="ECO:0000256" key="12">
    <source>
        <dbReference type="SAM" id="Phobius"/>
    </source>
</evidence>
<sequence length="1030" mass="114338">MPAAINLHPPLKDFAALDALELLDLSYNELTGIVPPSIGALSSLKSLVLEGNKLNCSLPTQGLCELRKLEGLNLRWNNFEGTLPSCLYNLTSLQVSFANLSKLEFVQFKCDEKMVNIETETSDWVPLFQLEFLVISNCSLNKLSNQIPTFLFHQHSLRVLDLSYSMLKGQFPGWLVGNNTRLEYVSLHDNSLSGNFHLPLCLNFTYCMDVSNNQLNGQLQGNIGNMLPDILSLKLSNNTLSGSLPSSIGNMSLLSTFSVSFNNFFGEVPKKLLAGCSELMIMDLSNNNFDGHLLSSDFNLTMLEALIINDNSFLGTMSNEFSPQTFDSFFLDVSNNNMSGKIPTWICNQTCFSTLFLGNNYFEGEIVCETTSFSFLDLSHNFLSGSLPSWSSNALQYLNLKENKFSGSVPEAFLNISMIVTLDISDNKLSGIIPSAIGKLSYLRILLLRGNRLNGTIPTQLCKLINISLMDLSRNFFSGTLPHCFRHIVSNETLYFGDFFSRDVEPFTSRPKGVYDGVRFERHKKDIEVNFVTKYRLSSYKGSILLHMSGLDFSCNNLTGVIPPELGQLQGIRALNLSHNQFTGSIPETFSNLAVLERLDLSHNKLSGGIPPQLIKLTFLAVFSVAYNNLSGRTLDMKAQFGTFSARSYEGNPLLCGLPLVKNCTNRDNPSPTPTQSSDASDEKWYEVDQAVFFTSFSVTYIMFFLGVITVLYINPHWRLWCFNLVEDFMYFCYISTSITLHWTALGRLELLDMSENDFTGIVPPSIGALFSLKYLFLTRNQLNGSLPTQDMYLIKFDLIGKLQENIGEILPNIFHLKLSNNSFTGSLPSSSGNMSLLGTFDVSLNNFSGQVPKELLAVTAFTPFDLAFSTQTGGSDYGQSEEYGEQDEVNIVTKYSNSSHTGNILNYMSGLDLSCNNLTGAIPLELGQLQEIHALNLSHNQLTGSIPKTLSNLTELESLDLSHNSLIGKIPSQLIELTFLAVFSVAYNNLSSRTPDMKAQFGTFSASDYEGNPFLCGLPLEKSCTSTKD</sequence>
<dbReference type="EnsemblPlants" id="QL05p085400:mrna">
    <property type="protein sequence ID" value="QL05p085400:mrna"/>
    <property type="gene ID" value="QL05p085400"/>
</dbReference>
<evidence type="ECO:0000256" key="9">
    <source>
        <dbReference type="ARBA" id="ARBA00023136"/>
    </source>
</evidence>
<dbReference type="InterPro" id="IPR003591">
    <property type="entry name" value="Leu-rich_rpt_typical-subtyp"/>
</dbReference>
<dbReference type="Gene3D" id="3.80.10.10">
    <property type="entry name" value="Ribonuclease Inhibitor"/>
    <property type="match status" value="5"/>
</dbReference>
<dbReference type="GO" id="GO:0005886">
    <property type="term" value="C:plasma membrane"/>
    <property type="evidence" value="ECO:0007669"/>
    <property type="project" value="UniProtKB-SubCell"/>
</dbReference>
<accession>A0A7N2LT71</accession>
<proteinExistence type="inferred from homology"/>
<keyword evidence="7" id="KW-0677">Repeat</keyword>
<dbReference type="InterPro" id="IPR051502">
    <property type="entry name" value="RLP_Defense_Trigger"/>
</dbReference>
<evidence type="ECO:0000313" key="14">
    <source>
        <dbReference type="Proteomes" id="UP000594261"/>
    </source>
</evidence>
<dbReference type="AlphaFoldDB" id="A0A7N2LT71"/>
<dbReference type="FunCoup" id="A0A7N2LT71">
    <property type="interactions" value="418"/>
</dbReference>
<evidence type="ECO:0000256" key="6">
    <source>
        <dbReference type="ARBA" id="ARBA00022729"/>
    </source>
</evidence>
<keyword evidence="3" id="KW-1003">Cell membrane</keyword>
<dbReference type="PANTHER" id="PTHR48062:SF52">
    <property type="entry name" value="RECEPTOR-LIKE PROTEIN 8-RELATED"/>
    <property type="match status" value="1"/>
</dbReference>
<organism evidence="13 14">
    <name type="scientific">Quercus lobata</name>
    <name type="common">Valley oak</name>
    <dbReference type="NCBI Taxonomy" id="97700"/>
    <lineage>
        <taxon>Eukaryota</taxon>
        <taxon>Viridiplantae</taxon>
        <taxon>Streptophyta</taxon>
        <taxon>Embryophyta</taxon>
        <taxon>Tracheophyta</taxon>
        <taxon>Spermatophyta</taxon>
        <taxon>Magnoliopsida</taxon>
        <taxon>eudicotyledons</taxon>
        <taxon>Gunneridae</taxon>
        <taxon>Pentapetalae</taxon>
        <taxon>rosids</taxon>
        <taxon>fabids</taxon>
        <taxon>Fagales</taxon>
        <taxon>Fagaceae</taxon>
        <taxon>Quercus</taxon>
    </lineage>
</organism>
<evidence type="ECO:0000256" key="4">
    <source>
        <dbReference type="ARBA" id="ARBA00022614"/>
    </source>
</evidence>
<dbReference type="PROSITE" id="PS51450">
    <property type="entry name" value="LRR"/>
    <property type="match status" value="1"/>
</dbReference>
<dbReference type="SMART" id="SM00369">
    <property type="entry name" value="LRR_TYP"/>
    <property type="match status" value="12"/>
</dbReference>
<dbReference type="PANTHER" id="PTHR48062">
    <property type="entry name" value="RECEPTOR-LIKE PROTEIN 14"/>
    <property type="match status" value="1"/>
</dbReference>
<protein>
    <submittedName>
        <fullName evidence="13">Uncharacterized protein</fullName>
    </submittedName>
</protein>
<keyword evidence="4" id="KW-0433">Leucine-rich repeat</keyword>
<comment type="subcellular location">
    <subcellularLocation>
        <location evidence="1">Cell membrane</location>
        <topology evidence="1">Single-pass type I membrane protein</topology>
    </subcellularLocation>
</comment>
<dbReference type="Gramene" id="QL05p085400:mrna">
    <property type="protein sequence ID" value="QL05p085400:mrna"/>
    <property type="gene ID" value="QL05p085400"/>
</dbReference>
<evidence type="ECO:0000256" key="8">
    <source>
        <dbReference type="ARBA" id="ARBA00022989"/>
    </source>
</evidence>
<dbReference type="InParanoid" id="A0A7N2LT71"/>
<evidence type="ECO:0000256" key="1">
    <source>
        <dbReference type="ARBA" id="ARBA00004251"/>
    </source>
</evidence>
<keyword evidence="9 12" id="KW-0472">Membrane</keyword>
<keyword evidence="11" id="KW-0325">Glycoprotein</keyword>
<dbReference type="FunFam" id="3.80.10.10:FF:000111">
    <property type="entry name" value="LRR receptor-like serine/threonine-protein kinase ERECTA"/>
    <property type="match status" value="1"/>
</dbReference>
<dbReference type="SUPFAM" id="SSF52058">
    <property type="entry name" value="L domain-like"/>
    <property type="match status" value="2"/>
</dbReference>
<dbReference type="Proteomes" id="UP000594261">
    <property type="component" value="Chromosome 5"/>
</dbReference>